<dbReference type="SUPFAM" id="SSF49464">
    <property type="entry name" value="Carboxypeptidase regulatory domain-like"/>
    <property type="match status" value="1"/>
</dbReference>
<gene>
    <name evidence="3" type="ORF">AMJ44_14925</name>
</gene>
<dbReference type="Pfam" id="PF13715">
    <property type="entry name" value="CarbopepD_reg_2"/>
    <property type="match status" value="1"/>
</dbReference>
<dbReference type="GO" id="GO:0009279">
    <property type="term" value="C:cell outer membrane"/>
    <property type="evidence" value="ECO:0007669"/>
    <property type="project" value="UniProtKB-SubCell"/>
</dbReference>
<keyword evidence="1" id="KW-0472">Membrane</keyword>
<organism evidence="3 4">
    <name type="scientific">candidate division WOR-1 bacterium DG_54_3</name>
    <dbReference type="NCBI Taxonomy" id="1703775"/>
    <lineage>
        <taxon>Bacteria</taxon>
        <taxon>Bacillati</taxon>
        <taxon>Saganbacteria</taxon>
    </lineage>
</organism>
<accession>A0A0S7XKI8</accession>
<evidence type="ECO:0000256" key="1">
    <source>
        <dbReference type="PROSITE-ProRule" id="PRU01360"/>
    </source>
</evidence>
<dbReference type="InterPro" id="IPR012910">
    <property type="entry name" value="Plug_dom"/>
</dbReference>
<keyword evidence="1" id="KW-1134">Transmembrane beta strand</keyword>
<dbReference type="SUPFAM" id="SSF56935">
    <property type="entry name" value="Porins"/>
    <property type="match status" value="1"/>
</dbReference>
<comment type="subcellular location">
    <subcellularLocation>
        <location evidence="1">Cell outer membrane</location>
        <topology evidence="1">Multi-pass membrane protein</topology>
    </subcellularLocation>
</comment>
<dbReference type="Proteomes" id="UP000051861">
    <property type="component" value="Unassembled WGS sequence"/>
</dbReference>
<reference evidence="3 4" key="1">
    <citation type="journal article" date="2015" name="Microbiome">
        <title>Genomic resolution of linkages in carbon, nitrogen, and sulfur cycling among widespread estuary sediment bacteria.</title>
        <authorList>
            <person name="Baker B.J."/>
            <person name="Lazar C.S."/>
            <person name="Teske A.P."/>
            <person name="Dick G.J."/>
        </authorList>
    </citation>
    <scope>NUCLEOTIDE SEQUENCE [LARGE SCALE GENOMIC DNA]</scope>
    <source>
        <strain evidence="3">DG_54_3</strain>
    </source>
</reference>
<evidence type="ECO:0000313" key="4">
    <source>
        <dbReference type="Proteomes" id="UP000051861"/>
    </source>
</evidence>
<comment type="caution">
    <text evidence="3">The sequence shown here is derived from an EMBL/GenBank/DDBJ whole genome shotgun (WGS) entry which is preliminary data.</text>
</comment>
<keyword evidence="1" id="KW-0813">Transport</keyword>
<dbReference type="InterPro" id="IPR037066">
    <property type="entry name" value="Plug_dom_sf"/>
</dbReference>
<dbReference type="Pfam" id="PF07715">
    <property type="entry name" value="Plug"/>
    <property type="match status" value="1"/>
</dbReference>
<proteinExistence type="inferred from homology"/>
<dbReference type="PROSITE" id="PS52016">
    <property type="entry name" value="TONB_DEPENDENT_REC_3"/>
    <property type="match status" value="1"/>
</dbReference>
<evidence type="ECO:0000313" key="3">
    <source>
        <dbReference type="EMBL" id="KPJ62968.1"/>
    </source>
</evidence>
<dbReference type="Gene3D" id="2.170.130.10">
    <property type="entry name" value="TonB-dependent receptor, plug domain"/>
    <property type="match status" value="1"/>
</dbReference>
<dbReference type="EMBL" id="LIZX01000250">
    <property type="protein sequence ID" value="KPJ62968.1"/>
    <property type="molecule type" value="Genomic_DNA"/>
</dbReference>
<dbReference type="InterPro" id="IPR039426">
    <property type="entry name" value="TonB-dep_rcpt-like"/>
</dbReference>
<keyword evidence="1" id="KW-0812">Transmembrane</keyword>
<dbReference type="Gene3D" id="2.60.40.1120">
    <property type="entry name" value="Carboxypeptidase-like, regulatory domain"/>
    <property type="match status" value="1"/>
</dbReference>
<name>A0A0S7XKI8_UNCSA</name>
<dbReference type="AlphaFoldDB" id="A0A0S7XKI8"/>
<dbReference type="InterPro" id="IPR008969">
    <property type="entry name" value="CarboxyPept-like_regulatory"/>
</dbReference>
<keyword evidence="1" id="KW-0998">Cell outer membrane</keyword>
<evidence type="ECO:0000259" key="2">
    <source>
        <dbReference type="Pfam" id="PF07715"/>
    </source>
</evidence>
<sequence length="203" mass="21633">MGEWAGTSGKLAGVIRDQESGTPLPGASVMIKGTSIGTSTDEDGEYFLINVPVGTYTVEVFLIGYQSVKKTKVTVLLDLTTPLDFELKSSPIELEKAIIVVAERPIIQKDLTSSTNLVIREQLDNLPNAVGIQPVISSMAGTVEDENRLLHVRGGRAGTVSYFLDDVSVQDPFVGQAGTRISPDALEELSLTTGGFTAEYGEA</sequence>
<protein>
    <recommendedName>
        <fullName evidence="2">TonB-dependent receptor plug domain-containing protein</fullName>
    </recommendedName>
</protein>
<feature type="domain" description="TonB-dependent receptor plug" evidence="2">
    <location>
        <begin position="109"/>
        <end position="202"/>
    </location>
</feature>
<comment type="similarity">
    <text evidence="1">Belongs to the TonB-dependent receptor family.</text>
</comment>